<gene>
    <name evidence="4" type="ORF">SAMN02983003_0383</name>
</gene>
<dbReference type="PANTHER" id="PTHR13789">
    <property type="entry name" value="MONOOXYGENASE"/>
    <property type="match status" value="1"/>
</dbReference>
<dbReference type="RefSeq" id="WP_072341358.1">
    <property type="nucleotide sequence ID" value="NZ_FPKU01000001.1"/>
</dbReference>
<dbReference type="InterPro" id="IPR002938">
    <property type="entry name" value="FAD-bd"/>
</dbReference>
<feature type="domain" description="FAD-binding" evidence="3">
    <location>
        <begin position="288"/>
        <end position="353"/>
    </location>
</feature>
<proteinExistence type="predicted"/>
<dbReference type="OrthoDB" id="4230779at2"/>
<dbReference type="Pfam" id="PF01494">
    <property type="entry name" value="FAD_binding_3"/>
    <property type="match status" value="2"/>
</dbReference>
<evidence type="ECO:0000256" key="2">
    <source>
        <dbReference type="ARBA" id="ARBA00023033"/>
    </source>
</evidence>
<dbReference type="SUPFAM" id="SSF54373">
    <property type="entry name" value="FAD-linked reductases, C-terminal domain"/>
    <property type="match status" value="1"/>
</dbReference>
<dbReference type="GO" id="GO:0004497">
    <property type="term" value="F:monooxygenase activity"/>
    <property type="evidence" value="ECO:0007669"/>
    <property type="project" value="UniProtKB-KW"/>
</dbReference>
<accession>A0A1K2HT74</accession>
<keyword evidence="5" id="KW-1185">Reference proteome</keyword>
<evidence type="ECO:0000259" key="3">
    <source>
        <dbReference type="Pfam" id="PF01494"/>
    </source>
</evidence>
<organism evidence="4 5">
    <name type="scientific">Devosia enhydra</name>
    <dbReference type="NCBI Taxonomy" id="665118"/>
    <lineage>
        <taxon>Bacteria</taxon>
        <taxon>Pseudomonadati</taxon>
        <taxon>Pseudomonadota</taxon>
        <taxon>Alphaproteobacteria</taxon>
        <taxon>Hyphomicrobiales</taxon>
        <taxon>Devosiaceae</taxon>
        <taxon>Devosia</taxon>
    </lineage>
</organism>
<sequence>MTIIIAGAGIAGLTLGLSLRQIGVAAEIYEQVPELKPLGVGINVQPHAVRELFEMGLEADMDATGIRTRELCYFTKKGLPIWSEPRGTEAGYRWPQFSVHRGKLHMMLLQTAIAAGVPVHTGQAVTGVAETADGVDVTLRGADGATRTVSGSLLVAADGIHSAVRAQFHPGEGAPRWSGAVLWRGTTVAKPFLSGASIASAGHEFQKFVTYPIGPADPETGLALINWIAERKFDPAMGWKREDYSRAGADGDFLPWFEPWVFDWLDVPGLIRSAEQCYEYPMVDRDPLERWTFGRVTLMGDAAHPMYPIGSNGASQAILDARVFARAVQDHGVGLDALAAYEAERRPATTRVVLANRGNGPDHVMQIVEERCGGQFGHIDEVLSPAERQAVADGYKKIAGMDVETLNQKPSIVVRSAPGAIAAQ</sequence>
<protein>
    <submittedName>
        <fullName evidence="4">2-polyprenyl-6-methoxyphenol hydroxylase</fullName>
    </submittedName>
</protein>
<dbReference type="InterPro" id="IPR050493">
    <property type="entry name" value="FAD-dep_Monooxygenase_BioMet"/>
</dbReference>
<dbReference type="Gene3D" id="3.50.50.60">
    <property type="entry name" value="FAD/NAD(P)-binding domain"/>
    <property type="match status" value="1"/>
</dbReference>
<keyword evidence="1" id="KW-0560">Oxidoreductase</keyword>
<name>A0A1K2HT74_9HYPH</name>
<evidence type="ECO:0000313" key="5">
    <source>
        <dbReference type="Proteomes" id="UP000183447"/>
    </source>
</evidence>
<dbReference type="InterPro" id="IPR036188">
    <property type="entry name" value="FAD/NAD-bd_sf"/>
</dbReference>
<dbReference type="AlphaFoldDB" id="A0A1K2HT74"/>
<evidence type="ECO:0000256" key="1">
    <source>
        <dbReference type="ARBA" id="ARBA00023002"/>
    </source>
</evidence>
<dbReference type="Gene3D" id="3.30.9.30">
    <property type="match status" value="1"/>
</dbReference>
<dbReference type="SUPFAM" id="SSF51905">
    <property type="entry name" value="FAD/NAD(P)-binding domain"/>
    <property type="match status" value="1"/>
</dbReference>
<dbReference type="STRING" id="665118.SAMN02983003_0383"/>
<feature type="domain" description="FAD-binding" evidence="3">
    <location>
        <begin position="2"/>
        <end position="168"/>
    </location>
</feature>
<keyword evidence="2" id="KW-0503">Monooxygenase</keyword>
<dbReference type="EMBL" id="FPKU01000001">
    <property type="protein sequence ID" value="SFZ81227.1"/>
    <property type="molecule type" value="Genomic_DNA"/>
</dbReference>
<dbReference type="GO" id="GO:0071949">
    <property type="term" value="F:FAD binding"/>
    <property type="evidence" value="ECO:0007669"/>
    <property type="project" value="InterPro"/>
</dbReference>
<dbReference type="Proteomes" id="UP000183447">
    <property type="component" value="Unassembled WGS sequence"/>
</dbReference>
<dbReference type="PANTHER" id="PTHR13789:SF268">
    <property type="entry name" value="5-METHYLPHENAZINE-1-CARBOXYLATE 1-MONOOXYGENASE"/>
    <property type="match status" value="1"/>
</dbReference>
<reference evidence="4 5" key="1">
    <citation type="submission" date="2016-11" db="EMBL/GenBank/DDBJ databases">
        <authorList>
            <person name="Jaros S."/>
            <person name="Januszkiewicz K."/>
            <person name="Wedrychowicz H."/>
        </authorList>
    </citation>
    <scope>NUCLEOTIDE SEQUENCE [LARGE SCALE GENOMIC DNA]</scope>
    <source>
        <strain evidence="4 5">ATCC 23634</strain>
    </source>
</reference>
<dbReference type="PRINTS" id="PR00420">
    <property type="entry name" value="RNGMNOXGNASE"/>
</dbReference>
<dbReference type="NCBIfam" id="NF005720">
    <property type="entry name" value="PRK07538.1"/>
    <property type="match status" value="1"/>
</dbReference>
<evidence type="ECO:0000313" key="4">
    <source>
        <dbReference type="EMBL" id="SFZ81227.1"/>
    </source>
</evidence>